<keyword evidence="2 3" id="KW-0501">Molybdenum cofactor biosynthesis</keyword>
<gene>
    <name evidence="3" type="primary">fdhD</name>
    <name evidence="4" type="ORF">SAMN05421834_12220</name>
</gene>
<comment type="subcellular location">
    <subcellularLocation>
        <location evidence="3">Cytoplasm</location>
    </subcellularLocation>
</comment>
<dbReference type="Gene3D" id="3.10.20.10">
    <property type="match status" value="1"/>
</dbReference>
<dbReference type="AlphaFoldDB" id="A0A1N7AAJ1"/>
<dbReference type="PANTHER" id="PTHR30592:SF1">
    <property type="entry name" value="SULFUR CARRIER PROTEIN FDHD"/>
    <property type="match status" value="1"/>
</dbReference>
<dbReference type="Pfam" id="PF02634">
    <property type="entry name" value="FdhD-NarQ"/>
    <property type="match status" value="1"/>
</dbReference>
<proteinExistence type="inferred from homology"/>
<dbReference type="InterPro" id="IPR016193">
    <property type="entry name" value="Cytidine_deaminase-like"/>
</dbReference>
<comment type="similarity">
    <text evidence="3">Belongs to the FdhD family.</text>
</comment>
<evidence type="ECO:0000313" key="4">
    <source>
        <dbReference type="EMBL" id="SIR36068.1"/>
    </source>
</evidence>
<dbReference type="STRING" id="56779.SAMN05421834_12220"/>
<dbReference type="Proteomes" id="UP000185669">
    <property type="component" value="Unassembled WGS sequence"/>
</dbReference>
<dbReference type="GO" id="GO:0005737">
    <property type="term" value="C:cytoplasm"/>
    <property type="evidence" value="ECO:0007669"/>
    <property type="project" value="UniProtKB-SubCell"/>
</dbReference>
<dbReference type="EMBL" id="FTNC01000022">
    <property type="protein sequence ID" value="SIR36068.1"/>
    <property type="molecule type" value="Genomic_DNA"/>
</dbReference>
<dbReference type="GO" id="GO:0006777">
    <property type="term" value="P:Mo-molybdopterin cofactor biosynthetic process"/>
    <property type="evidence" value="ECO:0007669"/>
    <property type="project" value="UniProtKB-UniRule"/>
</dbReference>
<evidence type="ECO:0000313" key="5">
    <source>
        <dbReference type="Proteomes" id="UP000185669"/>
    </source>
</evidence>
<accession>A0A1N7AAJ1</accession>
<dbReference type="GO" id="GO:0097163">
    <property type="term" value="F:sulfur carrier activity"/>
    <property type="evidence" value="ECO:0007669"/>
    <property type="project" value="UniProtKB-UniRule"/>
</dbReference>
<organism evidence="4 5">
    <name type="scientific">Halanaerobium kushneri</name>
    <dbReference type="NCBI Taxonomy" id="56779"/>
    <lineage>
        <taxon>Bacteria</taxon>
        <taxon>Bacillati</taxon>
        <taxon>Bacillota</taxon>
        <taxon>Clostridia</taxon>
        <taxon>Halanaerobiales</taxon>
        <taxon>Halanaerobiaceae</taxon>
        <taxon>Halanaerobium</taxon>
    </lineage>
</organism>
<dbReference type="InterPro" id="IPR003786">
    <property type="entry name" value="FdhD"/>
</dbReference>
<evidence type="ECO:0000256" key="2">
    <source>
        <dbReference type="ARBA" id="ARBA00023150"/>
    </source>
</evidence>
<dbReference type="PIRSF" id="PIRSF015626">
    <property type="entry name" value="FdhD"/>
    <property type="match status" value="1"/>
</dbReference>
<reference evidence="5" key="1">
    <citation type="submission" date="2017-01" db="EMBL/GenBank/DDBJ databases">
        <authorList>
            <person name="Varghese N."/>
            <person name="Submissions S."/>
        </authorList>
    </citation>
    <scope>NUCLEOTIDE SEQUENCE [LARGE SCALE GENOMIC DNA]</scope>
    <source>
        <strain evidence="5">ATCC 700103</strain>
    </source>
</reference>
<feature type="binding site" evidence="3">
    <location>
        <begin position="243"/>
        <end position="248"/>
    </location>
    <ligand>
        <name>Mo-bis(molybdopterin guanine dinucleotide)</name>
        <dbReference type="ChEBI" id="CHEBI:60539"/>
    </ligand>
</feature>
<dbReference type="PANTHER" id="PTHR30592">
    <property type="entry name" value="FORMATE DEHYDROGENASE"/>
    <property type="match status" value="1"/>
</dbReference>
<keyword evidence="5" id="KW-1185">Reference proteome</keyword>
<protein>
    <recommendedName>
        <fullName evidence="3">Sulfur carrier protein FdhD</fullName>
    </recommendedName>
</protein>
<evidence type="ECO:0000256" key="3">
    <source>
        <dbReference type="HAMAP-Rule" id="MF_00187"/>
    </source>
</evidence>
<comment type="function">
    <text evidence="3">Required for formate dehydrogenase (FDH) activity. Acts as a sulfur carrier protein that transfers sulfur from IscS to the molybdenum cofactor prior to its insertion into FDH.</text>
</comment>
<name>A0A1N7AAJ1_9FIRM</name>
<dbReference type="GO" id="GO:0016783">
    <property type="term" value="F:sulfurtransferase activity"/>
    <property type="evidence" value="ECO:0007669"/>
    <property type="project" value="InterPro"/>
</dbReference>
<keyword evidence="1 3" id="KW-0963">Cytoplasm</keyword>
<dbReference type="HAMAP" id="MF_00187">
    <property type="entry name" value="FdhD"/>
    <property type="match status" value="1"/>
</dbReference>
<dbReference type="SUPFAM" id="SSF53927">
    <property type="entry name" value="Cytidine deaminase-like"/>
    <property type="match status" value="1"/>
</dbReference>
<dbReference type="OrthoDB" id="9782042at2"/>
<dbReference type="NCBIfam" id="TIGR00129">
    <property type="entry name" value="fdhD_narQ"/>
    <property type="match status" value="1"/>
</dbReference>
<dbReference type="Gene3D" id="3.40.140.10">
    <property type="entry name" value="Cytidine Deaminase, domain 2"/>
    <property type="match status" value="1"/>
</dbReference>
<dbReference type="RefSeq" id="WP_076545743.1">
    <property type="nucleotide sequence ID" value="NZ_FTNC01000022.1"/>
</dbReference>
<evidence type="ECO:0000256" key="1">
    <source>
        <dbReference type="ARBA" id="ARBA00022490"/>
    </source>
</evidence>
<feature type="active site" description="Cysteine persulfide intermediate" evidence="3">
    <location>
        <position position="105"/>
    </location>
</feature>
<sequence>MEEKVIIRKNIRKFKINKFIDEQDLIISEEPLTLFINGYQFLTLMVLQENLEELIIGFLAAEGIIEVENDLKKIDFKYDKTVAMIEVKGDFSPAAYKKRTLTSGCGGGSTFINLKDCAAAKNISSDLKVIAAKIPLLMSNLQQNTEYFHQTGGTHIAALATDNQIIYQFEDIGRHNTIDKVIGRALKDNIQLANKIVLTSGRISSEMVVKILKQKIPFLVSRSAPTEAAIKIARARNLTLIGFCRGKRFNIYSGEERIKLD</sequence>